<sequence length="350" mass="38180">MFGIMRHRFSCTSFHTPRDAWAHSAGEHHSRVPFDMIRSSIVNSAPSLMVIFPMAQKIYNLVMTNGVRFLLRLDPEDAAQRDVVAHFSRGQMYEHETSQLFLKVLRPGDAVIDVGGNAGYFTMLAATATGPGGRVVTAEANPKLAAMIREAARMNEADHVRVHEVAITEHAGSIVFGSNGDHDSNGGVVAGKKPGDPLLSDATVTQFIARAETLDNLTEQEGLERIRLLKIDTEGHELHVLRGAEKLLAAGRIDFIVCEMNLPGLTQNGTNQNELRGFALNHGYHTFRLDPDGRLPSLVPPGTTLQQPYTCNVLLTRIDQVSEVWPFVVNTPAAVRILSQPPAATDGSPP</sequence>
<dbReference type="SUPFAM" id="SSF53335">
    <property type="entry name" value="S-adenosyl-L-methionine-dependent methyltransferases"/>
    <property type="match status" value="1"/>
</dbReference>
<organism evidence="2 3">
    <name type="scientific">Azospirillum griseum</name>
    <dbReference type="NCBI Taxonomy" id="2496639"/>
    <lineage>
        <taxon>Bacteria</taxon>
        <taxon>Pseudomonadati</taxon>
        <taxon>Pseudomonadota</taxon>
        <taxon>Alphaproteobacteria</taxon>
        <taxon>Rhodospirillales</taxon>
        <taxon>Azospirillaceae</taxon>
        <taxon>Azospirillum</taxon>
    </lineage>
</organism>
<dbReference type="PANTHER" id="PTHR34203">
    <property type="entry name" value="METHYLTRANSFERASE, FKBM FAMILY PROTEIN"/>
    <property type="match status" value="1"/>
</dbReference>
<name>A0A431V9Q5_9PROT</name>
<dbReference type="EMBL" id="RXMA01000055">
    <property type="protein sequence ID" value="RTR12457.1"/>
    <property type="molecule type" value="Genomic_DNA"/>
</dbReference>
<evidence type="ECO:0000313" key="2">
    <source>
        <dbReference type="EMBL" id="RTR12457.1"/>
    </source>
</evidence>
<comment type="caution">
    <text evidence="2">The sequence shown here is derived from an EMBL/GenBank/DDBJ whole genome shotgun (WGS) entry which is preliminary data.</text>
</comment>
<dbReference type="Gene3D" id="3.40.50.150">
    <property type="entry name" value="Vaccinia Virus protein VP39"/>
    <property type="match status" value="1"/>
</dbReference>
<dbReference type="GO" id="GO:0008168">
    <property type="term" value="F:methyltransferase activity"/>
    <property type="evidence" value="ECO:0007669"/>
    <property type="project" value="UniProtKB-KW"/>
</dbReference>
<dbReference type="AlphaFoldDB" id="A0A431V9Q5"/>
<proteinExistence type="predicted"/>
<dbReference type="CDD" id="cd02440">
    <property type="entry name" value="AdoMet_MTases"/>
    <property type="match status" value="1"/>
</dbReference>
<gene>
    <name evidence="2" type="ORF">EJ903_25495</name>
</gene>
<protein>
    <submittedName>
        <fullName evidence="2">FkbM family methyltransferase</fullName>
    </submittedName>
</protein>
<dbReference type="NCBIfam" id="TIGR01444">
    <property type="entry name" value="fkbM_fam"/>
    <property type="match status" value="1"/>
</dbReference>
<dbReference type="GO" id="GO:0032259">
    <property type="term" value="P:methylation"/>
    <property type="evidence" value="ECO:0007669"/>
    <property type="project" value="UniProtKB-KW"/>
</dbReference>
<keyword evidence="3" id="KW-1185">Reference proteome</keyword>
<evidence type="ECO:0000313" key="3">
    <source>
        <dbReference type="Proteomes" id="UP000277007"/>
    </source>
</evidence>
<dbReference type="Proteomes" id="UP000277007">
    <property type="component" value="Unassembled WGS sequence"/>
</dbReference>
<dbReference type="InterPro" id="IPR052514">
    <property type="entry name" value="SAM-dependent_MTase"/>
</dbReference>
<accession>A0A431V9Q5</accession>
<keyword evidence="2" id="KW-0489">Methyltransferase</keyword>
<dbReference type="InterPro" id="IPR006342">
    <property type="entry name" value="FkbM_mtfrase"/>
</dbReference>
<dbReference type="InterPro" id="IPR029063">
    <property type="entry name" value="SAM-dependent_MTases_sf"/>
</dbReference>
<dbReference type="Pfam" id="PF05050">
    <property type="entry name" value="Methyltransf_21"/>
    <property type="match status" value="1"/>
</dbReference>
<feature type="domain" description="Methyltransferase FkbM" evidence="1">
    <location>
        <begin position="113"/>
        <end position="285"/>
    </location>
</feature>
<evidence type="ECO:0000259" key="1">
    <source>
        <dbReference type="Pfam" id="PF05050"/>
    </source>
</evidence>
<dbReference type="PANTHER" id="PTHR34203:SF13">
    <property type="entry name" value="EXPRESSED PROTEIN"/>
    <property type="match status" value="1"/>
</dbReference>
<reference evidence="2 3" key="1">
    <citation type="submission" date="2018-12" db="EMBL/GenBank/DDBJ databases">
        <authorList>
            <person name="Yang Y."/>
        </authorList>
    </citation>
    <scope>NUCLEOTIDE SEQUENCE [LARGE SCALE GENOMIC DNA]</scope>
    <source>
        <strain evidence="2 3">L-25-5w-1</strain>
    </source>
</reference>
<keyword evidence="2" id="KW-0808">Transferase</keyword>